<evidence type="ECO:0000313" key="1">
    <source>
        <dbReference type="EMBL" id="RHL52086.1"/>
    </source>
</evidence>
<name>A0A415LT11_BACT4</name>
<dbReference type="EMBL" id="QROV01000063">
    <property type="protein sequence ID" value="RHL52086.1"/>
    <property type="molecule type" value="Genomic_DNA"/>
</dbReference>
<evidence type="ECO:0000313" key="2">
    <source>
        <dbReference type="Proteomes" id="UP000283616"/>
    </source>
</evidence>
<dbReference type="Proteomes" id="UP000283616">
    <property type="component" value="Unassembled WGS sequence"/>
</dbReference>
<organism evidence="1 2">
    <name type="scientific">Bacteroides thetaiotaomicron</name>
    <dbReference type="NCBI Taxonomy" id="818"/>
    <lineage>
        <taxon>Bacteria</taxon>
        <taxon>Pseudomonadati</taxon>
        <taxon>Bacteroidota</taxon>
        <taxon>Bacteroidia</taxon>
        <taxon>Bacteroidales</taxon>
        <taxon>Bacteroidaceae</taxon>
        <taxon>Bacteroides</taxon>
    </lineage>
</organism>
<sequence>MGFFKNAATEWEKTMTENDLDKMEAQGLDVTAYREKLAARRAQEAVQAKRDKEMWQNPTHLDKLAPYIATPRSMETPFFKKVAGKAPWLGKSKWLRKHTEGQIVYVGIINAPDEAWKGGKHEDDTHQIIGVYALDEKHIRNVEWLQKVTAVLRNMYEGKQPVAPGCEKIMDMISDESDWSNLKLPESLAEGADTCVRRLVVEDKELPKGYLPTNGIIPHFYWDGTIKCIHADLYI</sequence>
<reference evidence="1 2" key="1">
    <citation type="submission" date="2018-08" db="EMBL/GenBank/DDBJ databases">
        <title>A genome reference for cultivated species of the human gut microbiota.</title>
        <authorList>
            <person name="Zou Y."/>
            <person name="Xue W."/>
            <person name="Luo G."/>
        </authorList>
    </citation>
    <scope>NUCLEOTIDE SEQUENCE [LARGE SCALE GENOMIC DNA]</scope>
    <source>
        <strain evidence="1 2">AF37-12</strain>
    </source>
</reference>
<comment type="caution">
    <text evidence="1">The sequence shown here is derived from an EMBL/GenBank/DDBJ whole genome shotgun (WGS) entry which is preliminary data.</text>
</comment>
<protein>
    <submittedName>
        <fullName evidence="1">Uncharacterized protein</fullName>
    </submittedName>
</protein>
<dbReference type="RefSeq" id="WP_117610856.1">
    <property type="nucleotide sequence ID" value="NZ_JBDFWQ010000044.1"/>
</dbReference>
<accession>A0A415LT11</accession>
<proteinExistence type="predicted"/>
<gene>
    <name evidence="1" type="ORF">DW011_25840</name>
</gene>
<dbReference type="AlphaFoldDB" id="A0A415LT11"/>